<dbReference type="AlphaFoldDB" id="W9BM90"/>
<dbReference type="STRING" id="258533.BN977_05826"/>
<dbReference type="Gene3D" id="3.40.109.10">
    <property type="entry name" value="NADH Oxidase"/>
    <property type="match status" value="2"/>
</dbReference>
<accession>W9BM90</accession>
<reference evidence="1" key="1">
    <citation type="submission" date="2014-03" db="EMBL/GenBank/DDBJ databases">
        <title>Draft Genome Sequence of Mycobacterium cosmeticum DSM 44829.</title>
        <authorList>
            <person name="Croce O."/>
            <person name="Robert C."/>
            <person name="Raoult D."/>
            <person name="Drancourt M."/>
        </authorList>
    </citation>
    <scope>NUCLEOTIDE SEQUENCE [LARGE SCALE GENOMIC DNA]</scope>
    <source>
        <strain evidence="1">DSM 44829</strain>
    </source>
</reference>
<dbReference type="Proteomes" id="UP000028870">
    <property type="component" value="Unassembled WGS sequence"/>
</dbReference>
<protein>
    <recommendedName>
        <fullName evidence="3">NAD(P)H nitroreductase</fullName>
    </recommendedName>
</protein>
<organism evidence="1 2">
    <name type="scientific">Mycolicibacterium cosmeticum</name>
    <dbReference type="NCBI Taxonomy" id="258533"/>
    <lineage>
        <taxon>Bacteria</taxon>
        <taxon>Bacillati</taxon>
        <taxon>Actinomycetota</taxon>
        <taxon>Actinomycetes</taxon>
        <taxon>Mycobacteriales</taxon>
        <taxon>Mycobacteriaceae</taxon>
        <taxon>Mycolicibacterium</taxon>
    </lineage>
</organism>
<dbReference type="GO" id="GO:0016491">
    <property type="term" value="F:oxidoreductase activity"/>
    <property type="evidence" value="ECO:0007669"/>
    <property type="project" value="InterPro"/>
</dbReference>
<dbReference type="eggNOG" id="COG0778">
    <property type="taxonomic scope" value="Bacteria"/>
</dbReference>
<dbReference type="PANTHER" id="PTHR23026">
    <property type="entry name" value="NADPH NITROREDUCTASE"/>
    <property type="match status" value="1"/>
</dbReference>
<sequence>MTGTELKARVLCDAVEMACRAPSLYNSQPWRWVAEGSSTLHLYADIGRALTNIDPLGREVYLSCGAALDHLVVALSASGWEAEVQRFPNPDVPLHLATIRVRPVAGEVSPRACARAEAILARRTDLNHFRAPAAWPDLEVRLRQTVIPYHVMFDTVLTVDRPQLAEMSRLTAEIRHNDHTFGSELAWWSPDGDRSEVVVLSTSHEDSHHDLLRCGEALSAVLLECTLAGHASCTLSHMTELAQPRELLRALIGQRGTPQLLIRVGRAGAEVDGASMSSSSWPVTLSPRKPLSHVMEFRPEGHPPP</sequence>
<dbReference type="InterPro" id="IPR000415">
    <property type="entry name" value="Nitroreductase-like"/>
</dbReference>
<keyword evidence="2" id="KW-1185">Reference proteome</keyword>
<dbReference type="EMBL" id="CCBB010000003">
    <property type="protein sequence ID" value="CDO10985.1"/>
    <property type="molecule type" value="Genomic_DNA"/>
</dbReference>
<dbReference type="RefSeq" id="WP_036404710.1">
    <property type="nucleotide sequence ID" value="NZ_CCBB010000003.1"/>
</dbReference>
<evidence type="ECO:0000313" key="2">
    <source>
        <dbReference type="Proteomes" id="UP000028870"/>
    </source>
</evidence>
<dbReference type="InterPro" id="IPR050627">
    <property type="entry name" value="Nitroreductase/BluB"/>
</dbReference>
<comment type="caution">
    <text evidence="1">The sequence shown here is derived from an EMBL/GenBank/DDBJ whole genome shotgun (WGS) entry which is preliminary data.</text>
</comment>
<proteinExistence type="predicted"/>
<evidence type="ECO:0000313" key="1">
    <source>
        <dbReference type="EMBL" id="CDO10985.1"/>
    </source>
</evidence>
<gene>
    <name evidence="1" type="ORF">BN977_05826</name>
</gene>
<reference evidence="1" key="2">
    <citation type="submission" date="2014-03" db="EMBL/GenBank/DDBJ databases">
        <authorList>
            <person name="Urmite Genomes"/>
        </authorList>
    </citation>
    <scope>NUCLEOTIDE SEQUENCE</scope>
    <source>
        <strain evidence="1">DSM 44829</strain>
    </source>
</reference>
<dbReference type="PANTHER" id="PTHR23026:SF123">
    <property type="entry name" value="NAD(P)H NITROREDUCTASE RV3131-RELATED"/>
    <property type="match status" value="1"/>
</dbReference>
<dbReference type="SUPFAM" id="SSF55469">
    <property type="entry name" value="FMN-dependent nitroreductase-like"/>
    <property type="match status" value="2"/>
</dbReference>
<name>W9BM90_MYCCO</name>
<evidence type="ECO:0008006" key="3">
    <source>
        <dbReference type="Google" id="ProtNLM"/>
    </source>
</evidence>